<dbReference type="PANTHER" id="PTHR12205:SF0">
    <property type="entry name" value="CENTROMERE_KINETOCHORE PROTEIN ZW10 HOMOLOG"/>
    <property type="match status" value="1"/>
</dbReference>
<sequence length="527" mass="56676">MSADSTAAAVKRPPASHEGHLDLRTFLTSIHAELEAPASSSSSSSSPNDPPSSTKPSLPASARVTLLDAQLDAVNARIRDTLKNEAEALVHAGRGTVKIHQDVRALRAQVDELERDRQAQINDRIPDDSPLPAALSAYTRANEQALFETYTLATLRALHAAVSSLEQLESAISSSASDAQLERLATQAQRACAEIGIGSAEMTTGKELAWLTRAPPASAASSSLKSWQKEGNDADLPAVRLLGPRLEDALRKKDVLRRRRAQRGDEDDEEGNGAKGPLSPAEEVRRKARSLLQATEGWQPVTVIDVSAAASSADEDDPNRLSPAPTSPPVGGRGMQLPSKKNAQMLLRPQQQQPSQQQPTCTISQRSLNLVQLAEDTLVEARMRAKRLSREMAGSLKDDAEAQQGREARLRAIAALLRAIPDIFTLHLALMPTLHPQPIWADAALALQFANDCSHLSAQCVRMGNVILIASNVREELGRLVNARGGERGEGVMRKAVEAAAQGLEEVSQATTGLGLRVLNRQMINSR</sequence>
<feature type="region of interest" description="Disordered" evidence="2">
    <location>
        <begin position="1"/>
        <end position="59"/>
    </location>
</feature>
<accession>A0A8T8SNV6</accession>
<feature type="region of interest" description="Disordered" evidence="2">
    <location>
        <begin position="309"/>
        <end position="337"/>
    </location>
</feature>
<keyword evidence="4" id="KW-1185">Reference proteome</keyword>
<keyword evidence="1" id="KW-0175">Coiled coil</keyword>
<gene>
    <name evidence="3" type="ORF">A4X13_0g6436</name>
</gene>
<dbReference type="Proteomes" id="UP000077521">
    <property type="component" value="Unassembled WGS sequence"/>
</dbReference>
<evidence type="ECO:0000256" key="1">
    <source>
        <dbReference type="SAM" id="Coils"/>
    </source>
</evidence>
<dbReference type="AlphaFoldDB" id="A0A8T8SNV6"/>
<dbReference type="GO" id="GO:0005737">
    <property type="term" value="C:cytoplasm"/>
    <property type="evidence" value="ECO:0007669"/>
    <property type="project" value="GOC"/>
</dbReference>
<dbReference type="PANTHER" id="PTHR12205">
    <property type="entry name" value="CENTROMERE/KINETOCHORE PROTEIN ZW10"/>
    <property type="match status" value="1"/>
</dbReference>
<protein>
    <submittedName>
        <fullName evidence="3">Uncharacterized protein</fullName>
    </submittedName>
</protein>
<dbReference type="GO" id="GO:0006888">
    <property type="term" value="P:endoplasmic reticulum to Golgi vesicle-mediated transport"/>
    <property type="evidence" value="ECO:0007669"/>
    <property type="project" value="TreeGrafter"/>
</dbReference>
<reference evidence="3" key="2">
    <citation type="journal article" date="2019" name="IMA Fungus">
        <title>Genome sequencing and comparison of five Tilletia species to identify candidate genes for the detection of regulated species infecting wheat.</title>
        <authorList>
            <person name="Nguyen H.D.T."/>
            <person name="Sultana T."/>
            <person name="Kesanakurti P."/>
            <person name="Hambleton S."/>
        </authorList>
    </citation>
    <scope>NUCLEOTIDE SEQUENCE</scope>
    <source>
        <strain evidence="3">DAOMC 236416</strain>
    </source>
</reference>
<feature type="compositionally biased region" description="Low complexity" evidence="2">
    <location>
        <begin position="37"/>
        <end position="57"/>
    </location>
</feature>
<feature type="coiled-coil region" evidence="1">
    <location>
        <begin position="96"/>
        <end position="123"/>
    </location>
</feature>
<evidence type="ECO:0000313" key="3">
    <source>
        <dbReference type="EMBL" id="KAE8244617.1"/>
    </source>
</evidence>
<evidence type="ECO:0000313" key="4">
    <source>
        <dbReference type="Proteomes" id="UP000077521"/>
    </source>
</evidence>
<proteinExistence type="predicted"/>
<comment type="caution">
    <text evidence="3">The sequence shown here is derived from an EMBL/GenBank/DDBJ whole genome shotgun (WGS) entry which is preliminary data.</text>
</comment>
<dbReference type="GO" id="GO:1990423">
    <property type="term" value="C:RZZ complex"/>
    <property type="evidence" value="ECO:0007669"/>
    <property type="project" value="TreeGrafter"/>
</dbReference>
<reference evidence="3" key="1">
    <citation type="submission" date="2016-04" db="EMBL/GenBank/DDBJ databases">
        <authorList>
            <person name="Nguyen H.D."/>
            <person name="Samba Siva P."/>
            <person name="Cullis J."/>
            <person name="Levesque C.A."/>
            <person name="Hambleton S."/>
        </authorList>
    </citation>
    <scope>NUCLEOTIDE SEQUENCE</scope>
    <source>
        <strain evidence="3">DAOMC 236416</strain>
    </source>
</reference>
<feature type="region of interest" description="Disordered" evidence="2">
    <location>
        <begin position="257"/>
        <end position="288"/>
    </location>
</feature>
<evidence type="ECO:0000256" key="2">
    <source>
        <dbReference type="SAM" id="MobiDB-lite"/>
    </source>
</evidence>
<organism evidence="3 4">
    <name type="scientific">Tilletia indica</name>
    <dbReference type="NCBI Taxonomy" id="43049"/>
    <lineage>
        <taxon>Eukaryota</taxon>
        <taxon>Fungi</taxon>
        <taxon>Dikarya</taxon>
        <taxon>Basidiomycota</taxon>
        <taxon>Ustilaginomycotina</taxon>
        <taxon>Exobasidiomycetes</taxon>
        <taxon>Tilletiales</taxon>
        <taxon>Tilletiaceae</taxon>
        <taxon>Tilletia</taxon>
    </lineage>
</organism>
<dbReference type="EMBL" id="LWDF02000614">
    <property type="protein sequence ID" value="KAE8244617.1"/>
    <property type="molecule type" value="Genomic_DNA"/>
</dbReference>
<name>A0A8T8SNV6_9BASI</name>
<dbReference type="GO" id="GO:0007094">
    <property type="term" value="P:mitotic spindle assembly checkpoint signaling"/>
    <property type="evidence" value="ECO:0007669"/>
    <property type="project" value="TreeGrafter"/>
</dbReference>